<organism evidence="7 8">
    <name type="scientific">Tahibacter soli</name>
    <dbReference type="NCBI Taxonomy" id="2983605"/>
    <lineage>
        <taxon>Bacteria</taxon>
        <taxon>Pseudomonadati</taxon>
        <taxon>Pseudomonadota</taxon>
        <taxon>Gammaproteobacteria</taxon>
        <taxon>Lysobacterales</taxon>
        <taxon>Rhodanobacteraceae</taxon>
        <taxon>Tahibacter</taxon>
    </lineage>
</organism>
<keyword evidence="2" id="KW-1003">Cell membrane</keyword>
<feature type="transmembrane region" description="Helical" evidence="6">
    <location>
        <begin position="20"/>
        <end position="41"/>
    </location>
</feature>
<proteinExistence type="predicted"/>
<comment type="subcellular location">
    <subcellularLocation>
        <location evidence="1">Cell membrane</location>
        <topology evidence="1">Multi-pass membrane protein</topology>
    </subcellularLocation>
</comment>
<keyword evidence="8" id="KW-1185">Reference proteome</keyword>
<evidence type="ECO:0000256" key="6">
    <source>
        <dbReference type="SAM" id="Phobius"/>
    </source>
</evidence>
<dbReference type="PANTHER" id="PTHR30294:SF29">
    <property type="entry name" value="MULTIDRUG ABC TRANSPORTER PERMEASE YBHS-RELATED"/>
    <property type="match status" value="1"/>
</dbReference>
<protein>
    <submittedName>
        <fullName evidence="7">ABC transporter permease</fullName>
    </submittedName>
</protein>
<feature type="transmembrane region" description="Helical" evidence="6">
    <location>
        <begin position="95"/>
        <end position="119"/>
    </location>
</feature>
<dbReference type="RefSeq" id="WP_263543129.1">
    <property type="nucleotide sequence ID" value="NZ_JAOVZO020000003.1"/>
</dbReference>
<dbReference type="GO" id="GO:0140359">
    <property type="term" value="F:ABC-type transporter activity"/>
    <property type="evidence" value="ECO:0007669"/>
    <property type="project" value="InterPro"/>
</dbReference>
<gene>
    <name evidence="7" type="ORF">OD750_004795</name>
</gene>
<keyword evidence="3 6" id="KW-0812">Transmembrane</keyword>
<feature type="transmembrane region" description="Helical" evidence="6">
    <location>
        <begin position="161"/>
        <end position="186"/>
    </location>
</feature>
<dbReference type="AlphaFoldDB" id="A0A9X3YIK6"/>
<dbReference type="GO" id="GO:0005886">
    <property type="term" value="C:plasma membrane"/>
    <property type="evidence" value="ECO:0007669"/>
    <property type="project" value="UniProtKB-SubCell"/>
</dbReference>
<evidence type="ECO:0000256" key="4">
    <source>
        <dbReference type="ARBA" id="ARBA00022989"/>
    </source>
</evidence>
<keyword evidence="4 6" id="KW-1133">Transmembrane helix</keyword>
<feature type="transmembrane region" description="Helical" evidence="6">
    <location>
        <begin position="220"/>
        <end position="240"/>
    </location>
</feature>
<comment type="caution">
    <text evidence="7">The sequence shown here is derived from an EMBL/GenBank/DDBJ whole genome shotgun (WGS) entry which is preliminary data.</text>
</comment>
<feature type="transmembrane region" description="Helical" evidence="6">
    <location>
        <begin position="131"/>
        <end position="149"/>
    </location>
</feature>
<dbReference type="PANTHER" id="PTHR30294">
    <property type="entry name" value="MEMBRANE COMPONENT OF ABC TRANSPORTER YHHJ-RELATED"/>
    <property type="match status" value="1"/>
</dbReference>
<evidence type="ECO:0000256" key="2">
    <source>
        <dbReference type="ARBA" id="ARBA00022475"/>
    </source>
</evidence>
<feature type="transmembrane region" description="Helical" evidence="6">
    <location>
        <begin position="53"/>
        <end position="74"/>
    </location>
</feature>
<accession>A0A9X3YIK6</accession>
<dbReference type="EMBL" id="JAOVZO020000003">
    <property type="protein sequence ID" value="MDC8011860.1"/>
    <property type="molecule type" value="Genomic_DNA"/>
</dbReference>
<evidence type="ECO:0000256" key="3">
    <source>
        <dbReference type="ARBA" id="ARBA00022692"/>
    </source>
</evidence>
<dbReference type="Pfam" id="PF12679">
    <property type="entry name" value="ABC2_membrane_2"/>
    <property type="match status" value="1"/>
</dbReference>
<evidence type="ECO:0000256" key="1">
    <source>
        <dbReference type="ARBA" id="ARBA00004651"/>
    </source>
</evidence>
<keyword evidence="5 6" id="KW-0472">Membrane</keyword>
<dbReference type="Proteomes" id="UP001139971">
    <property type="component" value="Unassembled WGS sequence"/>
</dbReference>
<sequence>MNPIATVFRRELKGYFATPVAYVFIVIFLILAGSLTFYFGGFYERGQADLSAFFIYHPWLYLFLVPAIAMRLWAEERKSGTIELLLTLPITMFQAVLAKFLAAWAFVGIALALTFPIWITVNYLGDPDNGVIFTGYVGSFLMAGAFLAIGSCLSAATRNQVVAFILTVVACFLLLLAGFPLVLGFFQTILPQGVVDAISGLSLYAHFDAISKGVLDLRDIVYFVLTIGAWLYATAIVIDLKKAD</sequence>
<name>A0A9X3YIK6_9GAMM</name>
<evidence type="ECO:0000313" key="8">
    <source>
        <dbReference type="Proteomes" id="UP001139971"/>
    </source>
</evidence>
<reference evidence="7" key="1">
    <citation type="submission" date="2023-02" db="EMBL/GenBank/DDBJ databases">
        <title>Tahibacter soli sp. nov. isolated from soil.</title>
        <authorList>
            <person name="Baek J.H."/>
            <person name="Lee J.K."/>
            <person name="Choi D.G."/>
            <person name="Jeon C.O."/>
        </authorList>
    </citation>
    <scope>NUCLEOTIDE SEQUENCE</scope>
    <source>
        <strain evidence="7">BL</strain>
    </source>
</reference>
<evidence type="ECO:0000313" key="7">
    <source>
        <dbReference type="EMBL" id="MDC8011860.1"/>
    </source>
</evidence>
<dbReference type="InterPro" id="IPR051449">
    <property type="entry name" value="ABC-2_transporter_component"/>
</dbReference>
<evidence type="ECO:0000256" key="5">
    <source>
        <dbReference type="ARBA" id="ARBA00023136"/>
    </source>
</evidence>